<accession>A0A558HSB0</accession>
<evidence type="ECO:0000259" key="11">
    <source>
        <dbReference type="Pfam" id="PF04413"/>
    </source>
</evidence>
<evidence type="ECO:0000256" key="7">
    <source>
        <dbReference type="ARBA" id="ARBA00049183"/>
    </source>
</evidence>
<protein>
    <recommendedName>
        <fullName evidence="4 10">3-deoxy-D-manno-octulosonic acid transferase</fullName>
        <shortName evidence="10">Kdo transferase</shortName>
        <ecNumber evidence="3 10">2.4.99.12</ecNumber>
    </recommendedName>
    <alternativeName>
        <fullName evidence="6 10">Lipid IV(A) 3-deoxy-D-manno-octulosonic acid transferase</fullName>
    </alternativeName>
</protein>
<comment type="caution">
    <text evidence="12">The sequence shown here is derived from an EMBL/GenBank/DDBJ whole genome shotgun (WGS) entry which is preliminary data.</text>
</comment>
<feature type="site" description="Transition state stabilizer" evidence="9">
    <location>
        <position position="141"/>
    </location>
</feature>
<comment type="similarity">
    <text evidence="2">Belongs to the glycosyltransferase group 1 family. Glycosyltransferase 30 subfamily.</text>
</comment>
<keyword evidence="10" id="KW-0448">Lipopolysaccharide biosynthesis</keyword>
<dbReference type="Proteomes" id="UP000319941">
    <property type="component" value="Unassembled WGS sequence"/>
</dbReference>
<evidence type="ECO:0000256" key="5">
    <source>
        <dbReference type="ARBA" id="ARBA00022679"/>
    </source>
</evidence>
<dbReference type="RefSeq" id="WP_088743585.1">
    <property type="nucleotide sequence ID" value="NZ_CAWOWR010000087.1"/>
</dbReference>
<evidence type="ECO:0000256" key="2">
    <source>
        <dbReference type="ARBA" id="ARBA00006380"/>
    </source>
</evidence>
<feature type="active site" description="Proton acceptor" evidence="8">
    <location>
        <position position="63"/>
    </location>
</feature>
<evidence type="ECO:0000256" key="9">
    <source>
        <dbReference type="PIRSR" id="PIRSR639901-2"/>
    </source>
</evidence>
<evidence type="ECO:0000256" key="10">
    <source>
        <dbReference type="RuleBase" id="RU365103"/>
    </source>
</evidence>
<keyword evidence="13" id="KW-1185">Reference proteome</keyword>
<dbReference type="InterPro" id="IPR007507">
    <property type="entry name" value="Glycos_transf_N"/>
</dbReference>
<organism evidence="12 13">
    <name type="scientific">Cobetia crustatorum</name>
    <dbReference type="NCBI Taxonomy" id="553385"/>
    <lineage>
        <taxon>Bacteria</taxon>
        <taxon>Pseudomonadati</taxon>
        <taxon>Pseudomonadota</taxon>
        <taxon>Gammaproteobacteria</taxon>
        <taxon>Oceanospirillales</taxon>
        <taxon>Halomonadaceae</taxon>
        <taxon>Cobetia</taxon>
    </lineage>
</organism>
<dbReference type="UniPathway" id="UPA00958"/>
<gene>
    <name evidence="12" type="ORF">FQP86_05430</name>
</gene>
<dbReference type="AlphaFoldDB" id="A0A558HSB0"/>
<comment type="function">
    <text evidence="10">Involved in lipopolysaccharide (LPS) biosynthesis. Catalyzes the transfer of 3-deoxy-D-manno-octulosonate (Kdo) residue(s) from CMP-Kdo to lipid IV(A), the tetraacyldisaccharide-1,4'-bisphosphate precursor of lipid A.</text>
</comment>
<keyword evidence="10" id="KW-0472">Membrane</keyword>
<dbReference type="Gene3D" id="3.40.50.11720">
    <property type="entry name" value="3-Deoxy-D-manno-octulosonic-acid transferase, N-terminal domain"/>
    <property type="match status" value="1"/>
</dbReference>
<evidence type="ECO:0000256" key="6">
    <source>
        <dbReference type="ARBA" id="ARBA00031445"/>
    </source>
</evidence>
<dbReference type="InterPro" id="IPR039901">
    <property type="entry name" value="Kdotransferase"/>
</dbReference>
<dbReference type="GO" id="GO:0009244">
    <property type="term" value="P:lipopolysaccharide core region biosynthetic process"/>
    <property type="evidence" value="ECO:0007669"/>
    <property type="project" value="UniProtKB-UniRule"/>
</dbReference>
<dbReference type="PANTHER" id="PTHR42755">
    <property type="entry name" value="3-DEOXY-MANNO-OCTULOSONATE CYTIDYLYLTRANSFERASE"/>
    <property type="match status" value="1"/>
</dbReference>
<feature type="domain" description="3-deoxy-D-manno-octulosonic-acid transferase N-terminal" evidence="11">
    <location>
        <begin position="35"/>
        <end position="221"/>
    </location>
</feature>
<evidence type="ECO:0000256" key="3">
    <source>
        <dbReference type="ARBA" id="ARBA00012621"/>
    </source>
</evidence>
<name>A0A558HSB0_9GAMM</name>
<proteinExistence type="inferred from homology"/>
<dbReference type="EMBL" id="VNFH01000003">
    <property type="protein sequence ID" value="TVU71968.1"/>
    <property type="molecule type" value="Genomic_DNA"/>
</dbReference>
<sequence>MSLARGLYSAALTLLSPLIWQRVWREHDDQHPRCERLGIIPATPSSTPALESPIWLHAASLGEVVMVASLVEALRRRYPTRPLVMTTMTATGAAQAARLLHSPEGSAVLAPARHHYLPLDFPCTARRFVTRLRPALAILVETELWPNLMAACAREGVPLGVVNGRLSPRAFDRYRKVASVMRESLANVSWLGAKAPEDLERFIALGLPAARGVTVGSLKFELEISPQVITSGQALQVQFDGRPVWIAASTHEGEDAQILTAHAAVRAQHPDALLLLVPRHPQRFEAVAAQSDTWCQSREETNLRRSHMHAASSLSDPAISVLVGDSLGELLTLYAASDIAFVGGSLVPVGGHNMLEPAALGLPLLSGPSLANFNEIAEVMTEEGALQVVADSEALAVAVAALFADNVMRKQAGEAARQVVARNRGALSGSLAEIAILLPA</sequence>
<dbReference type="Pfam" id="PF04413">
    <property type="entry name" value="Glycos_transf_N"/>
    <property type="match status" value="1"/>
</dbReference>
<dbReference type="FunFam" id="3.40.50.2000:FF:000032">
    <property type="entry name" value="3-deoxy-D-manno-octulosonic acid transferase"/>
    <property type="match status" value="1"/>
</dbReference>
<evidence type="ECO:0000313" key="12">
    <source>
        <dbReference type="EMBL" id="TVU71968.1"/>
    </source>
</evidence>
<evidence type="ECO:0000313" key="13">
    <source>
        <dbReference type="Proteomes" id="UP000319941"/>
    </source>
</evidence>
<evidence type="ECO:0000256" key="8">
    <source>
        <dbReference type="PIRSR" id="PIRSR639901-1"/>
    </source>
</evidence>
<dbReference type="GO" id="GO:0005886">
    <property type="term" value="C:plasma membrane"/>
    <property type="evidence" value="ECO:0007669"/>
    <property type="project" value="UniProtKB-SubCell"/>
</dbReference>
<keyword evidence="5 10" id="KW-0808">Transferase</keyword>
<dbReference type="EC" id="2.4.99.12" evidence="3 10"/>
<dbReference type="STRING" id="553385.GCA_000591415_01340"/>
<dbReference type="SUPFAM" id="SSF53756">
    <property type="entry name" value="UDP-Glycosyltransferase/glycogen phosphorylase"/>
    <property type="match status" value="1"/>
</dbReference>
<reference evidence="12 13" key="1">
    <citation type="submission" date="2019-07" db="EMBL/GenBank/DDBJ databases">
        <title>Diversity of Bacteria from Kongsfjorden, Arctic.</title>
        <authorList>
            <person name="Yu Y."/>
        </authorList>
    </citation>
    <scope>NUCLEOTIDE SEQUENCE [LARGE SCALE GENOMIC DNA]</scope>
    <source>
        <strain evidence="12 13">SM1923</strain>
    </source>
</reference>
<dbReference type="InterPro" id="IPR038107">
    <property type="entry name" value="Glycos_transf_N_sf"/>
</dbReference>
<comment type="pathway">
    <text evidence="1 10">Bacterial outer membrane biogenesis; LPS core biosynthesis.</text>
</comment>
<evidence type="ECO:0000256" key="1">
    <source>
        <dbReference type="ARBA" id="ARBA00004713"/>
    </source>
</evidence>
<keyword evidence="10" id="KW-1003">Cell membrane</keyword>
<dbReference type="OrthoDB" id="9789797at2"/>
<dbReference type="PANTHER" id="PTHR42755:SF1">
    <property type="entry name" value="3-DEOXY-D-MANNO-OCTULOSONIC ACID TRANSFERASE, MITOCHONDRIAL-RELATED"/>
    <property type="match status" value="1"/>
</dbReference>
<dbReference type="GO" id="GO:0043842">
    <property type="term" value="F:Kdo transferase activity"/>
    <property type="evidence" value="ECO:0007669"/>
    <property type="project" value="UniProtKB-EC"/>
</dbReference>
<feature type="site" description="Transition state stabilizer" evidence="9">
    <location>
        <position position="219"/>
    </location>
</feature>
<comment type="subcellular location">
    <subcellularLocation>
        <location evidence="10">Cell membrane</location>
    </subcellularLocation>
</comment>
<dbReference type="Gene3D" id="3.40.50.2000">
    <property type="entry name" value="Glycogen Phosphorylase B"/>
    <property type="match status" value="1"/>
</dbReference>
<dbReference type="GO" id="GO:0009245">
    <property type="term" value="P:lipid A biosynthetic process"/>
    <property type="evidence" value="ECO:0007669"/>
    <property type="project" value="TreeGrafter"/>
</dbReference>
<comment type="catalytic activity">
    <reaction evidence="7 10">
        <text>lipid IVA (E. coli) + CMP-3-deoxy-beta-D-manno-octulosonate = alpha-Kdo-(2-&gt;6)-lipid IVA (E. coli) + CMP + H(+)</text>
        <dbReference type="Rhea" id="RHEA:28066"/>
        <dbReference type="ChEBI" id="CHEBI:15378"/>
        <dbReference type="ChEBI" id="CHEBI:58603"/>
        <dbReference type="ChEBI" id="CHEBI:60364"/>
        <dbReference type="ChEBI" id="CHEBI:60377"/>
        <dbReference type="ChEBI" id="CHEBI:85987"/>
        <dbReference type="EC" id="2.4.99.12"/>
    </reaction>
</comment>
<evidence type="ECO:0000256" key="4">
    <source>
        <dbReference type="ARBA" id="ARBA00019077"/>
    </source>
</evidence>